<proteinExistence type="inferred from homology"/>
<keyword evidence="3" id="KW-0687">Ribonucleoprotein</keyword>
<evidence type="ECO:0000256" key="4">
    <source>
        <dbReference type="SAM" id="MobiDB-lite"/>
    </source>
</evidence>
<dbReference type="RefSeq" id="XP_028866584.1">
    <property type="nucleotide sequence ID" value="XM_029010751.1"/>
</dbReference>
<dbReference type="InterPro" id="IPR028364">
    <property type="entry name" value="Ribosomal_uL1/biogenesis"/>
</dbReference>
<accession>A0A2H6KBH3</accession>
<keyword evidence="2 5" id="KW-0689">Ribosomal protein</keyword>
<keyword evidence="6" id="KW-1185">Reference proteome</keyword>
<organism evidence="5 6">
    <name type="scientific">Babesia ovata</name>
    <dbReference type="NCBI Taxonomy" id="189622"/>
    <lineage>
        <taxon>Eukaryota</taxon>
        <taxon>Sar</taxon>
        <taxon>Alveolata</taxon>
        <taxon>Apicomplexa</taxon>
        <taxon>Aconoidasida</taxon>
        <taxon>Piroplasmida</taxon>
        <taxon>Babesiidae</taxon>
        <taxon>Babesia</taxon>
    </lineage>
</organism>
<dbReference type="CDD" id="cd00403">
    <property type="entry name" value="Ribosomal_L1"/>
    <property type="match status" value="1"/>
</dbReference>
<dbReference type="Pfam" id="PF00687">
    <property type="entry name" value="Ribosomal_L1"/>
    <property type="match status" value="1"/>
</dbReference>
<dbReference type="SUPFAM" id="SSF56808">
    <property type="entry name" value="Ribosomal protein L1"/>
    <property type="match status" value="1"/>
</dbReference>
<dbReference type="GO" id="GO:0005840">
    <property type="term" value="C:ribosome"/>
    <property type="evidence" value="ECO:0007669"/>
    <property type="project" value="UniProtKB-KW"/>
</dbReference>
<sequence length="350" mass="38529">MMLHTTILSRALAERCQCILTQTRTKKYLPFYASSRKNQAKKGKKPKQEQLNDSFATSSDVEHAKNDLVSRLATPDEALDVLRSLRCAAVNTDVSAEQYRFRLWTRVDVKRTALRGMAVLPHPVGPKPRVVAICEEEEAALALECGAAYAGLDSILERIAGGWTNFDTCVTTTVHMPKLVKVARILGPKKLMPNMKEGTLCSNLLEAVRRLSSSNALQFRATPIDDAEFDTIQAMVSPQKRLDFEVDNVAALEVPIAQGGATPQIVVDNAKHFIIEVMKQRPPATAKTSTSEFQWPPVRKTMNSILEDAFSTFGATHRADNQFIVGGAFGLARQGQSMSTPIIFDTGLIV</sequence>
<dbReference type="InterPro" id="IPR016095">
    <property type="entry name" value="Ribosomal_uL1_3-a/b-sand"/>
</dbReference>
<dbReference type="PANTHER" id="PTHR36427:SF3">
    <property type="entry name" value="LARGE RIBOSOMAL SUBUNIT PROTEIN UL1M"/>
    <property type="match status" value="1"/>
</dbReference>
<gene>
    <name evidence="5" type="ORF">BOVATA_018340</name>
</gene>
<evidence type="ECO:0000256" key="1">
    <source>
        <dbReference type="ARBA" id="ARBA00010531"/>
    </source>
</evidence>
<comment type="similarity">
    <text evidence="1">Belongs to the universal ribosomal protein uL1 family.</text>
</comment>
<evidence type="ECO:0000313" key="6">
    <source>
        <dbReference type="Proteomes" id="UP000236319"/>
    </source>
</evidence>
<evidence type="ECO:0000256" key="3">
    <source>
        <dbReference type="ARBA" id="ARBA00023274"/>
    </source>
</evidence>
<name>A0A2H6KBH3_9APIC</name>
<dbReference type="GO" id="GO:1990904">
    <property type="term" value="C:ribonucleoprotein complex"/>
    <property type="evidence" value="ECO:0007669"/>
    <property type="project" value="UniProtKB-KW"/>
</dbReference>
<dbReference type="Gene3D" id="3.30.190.20">
    <property type="match status" value="1"/>
</dbReference>
<dbReference type="OrthoDB" id="364524at2759"/>
<dbReference type="GeneID" id="39874111"/>
<evidence type="ECO:0000256" key="2">
    <source>
        <dbReference type="ARBA" id="ARBA00022980"/>
    </source>
</evidence>
<dbReference type="PANTHER" id="PTHR36427">
    <property type="entry name" value="54S RIBOSOMAL PROTEIN L1, MITOCHONDRIAL"/>
    <property type="match status" value="1"/>
</dbReference>
<protein>
    <submittedName>
        <fullName evidence="5">50S ribosomal protein</fullName>
    </submittedName>
</protein>
<dbReference type="VEuPathDB" id="PiroplasmaDB:BOVATA_018340"/>
<reference evidence="5 6" key="1">
    <citation type="journal article" date="2017" name="BMC Genomics">
        <title>Whole-genome assembly of Babesia ovata and comparative genomics between closely related pathogens.</title>
        <authorList>
            <person name="Yamagishi J."/>
            <person name="Asada M."/>
            <person name="Hakimi H."/>
            <person name="Tanaka T.Q."/>
            <person name="Sugimoto C."/>
            <person name="Kawazu S."/>
        </authorList>
    </citation>
    <scope>NUCLEOTIDE SEQUENCE [LARGE SCALE GENOMIC DNA]</scope>
    <source>
        <strain evidence="5 6">Miyake</strain>
    </source>
</reference>
<dbReference type="InterPro" id="IPR023674">
    <property type="entry name" value="Ribosomal_uL1-like"/>
</dbReference>
<evidence type="ECO:0000313" key="5">
    <source>
        <dbReference type="EMBL" id="GBE60341.1"/>
    </source>
</evidence>
<dbReference type="EMBL" id="BDSA01000002">
    <property type="protein sequence ID" value="GBE60341.1"/>
    <property type="molecule type" value="Genomic_DNA"/>
</dbReference>
<dbReference type="Gene3D" id="3.40.50.790">
    <property type="match status" value="1"/>
</dbReference>
<feature type="region of interest" description="Disordered" evidence="4">
    <location>
        <begin position="37"/>
        <end position="58"/>
    </location>
</feature>
<dbReference type="Proteomes" id="UP000236319">
    <property type="component" value="Unassembled WGS sequence"/>
</dbReference>
<comment type="caution">
    <text evidence="5">The sequence shown here is derived from an EMBL/GenBank/DDBJ whole genome shotgun (WGS) entry which is preliminary data.</text>
</comment>
<dbReference type="AlphaFoldDB" id="A0A2H6KBH3"/>